<protein>
    <submittedName>
        <fullName evidence="3">Uncharacterized protein</fullName>
    </submittedName>
</protein>
<reference evidence="3 4" key="1">
    <citation type="submission" date="2015-11" db="EMBL/GenBank/DDBJ databases">
        <title>Genomic analysis of 38 Legionella species identifies large and diverse effector repertoires.</title>
        <authorList>
            <person name="Burstein D."/>
            <person name="Amaro F."/>
            <person name="Zusman T."/>
            <person name="Lifshitz Z."/>
            <person name="Cohen O."/>
            <person name="Gilbert J.A."/>
            <person name="Pupko T."/>
            <person name="Shuman H.A."/>
            <person name="Segal G."/>
        </authorList>
    </citation>
    <scope>NUCLEOTIDE SEQUENCE [LARGE SCALE GENOMIC DNA]</scope>
    <source>
        <strain evidence="3 4">ATCC 700990</strain>
    </source>
</reference>
<evidence type="ECO:0000256" key="1">
    <source>
        <dbReference type="SAM" id="MobiDB-lite"/>
    </source>
</evidence>
<accession>A0A0W0SMT8</accession>
<dbReference type="AlphaFoldDB" id="A0A0W0SMT8"/>
<dbReference type="Proteomes" id="UP000054736">
    <property type="component" value="Unassembled WGS sequence"/>
</dbReference>
<evidence type="ECO:0000313" key="3">
    <source>
        <dbReference type="EMBL" id="KTC84277.1"/>
    </source>
</evidence>
<dbReference type="STRING" id="1212489.Ldro_3083"/>
<keyword evidence="4" id="KW-1185">Reference proteome</keyword>
<feature type="region of interest" description="Disordered" evidence="1">
    <location>
        <begin position="1183"/>
        <end position="1205"/>
    </location>
</feature>
<dbReference type="OrthoDB" id="5657186at2"/>
<organism evidence="3 4">
    <name type="scientific">Legionella drozanskii LLAP-1</name>
    <dbReference type="NCBI Taxonomy" id="1212489"/>
    <lineage>
        <taxon>Bacteria</taxon>
        <taxon>Pseudomonadati</taxon>
        <taxon>Pseudomonadota</taxon>
        <taxon>Gammaproteobacteria</taxon>
        <taxon>Legionellales</taxon>
        <taxon>Legionellaceae</taxon>
        <taxon>Legionella</taxon>
    </lineage>
</organism>
<gene>
    <name evidence="3" type="ORF">Ldro_3083</name>
</gene>
<evidence type="ECO:0000313" key="4">
    <source>
        <dbReference type="Proteomes" id="UP000054736"/>
    </source>
</evidence>
<name>A0A0W0SMT8_9GAMM</name>
<keyword evidence="2" id="KW-0812">Transmembrane</keyword>
<sequence length="1205" mass="136626">MPIPSKSPEILFDIDGTCLDSAGKFNTNLFKAMKTMGIDKVNFLTSFEMRKLEVQMEEKSFRCLVIDELKKTGIKTGYVIVNASPYLDFDANNRGKLGTYYRTVIEKFERRILNFRRKNPDAMEIAANEKDKMRSDKDREQNLLRVEATQREIAARAAEEKRRATLSRDEIVENPPLETQNPTEIEKQIASIQEKLQPHADCFPESEQRKYIGGKERMILHIVHHSDLADNFVVFDDKQEVINMAQRMATDDENYPQVYGRIHAVSVNMKDRKQTEDYFIRKLIQGYSINQLKQFVKAHGNELNDSKQDLLNLLNAIPEEQQLNEKHKGIYAQLVLACWHPQDIDNIVELYAKLSEDDELPEGLKLLVSKIMDLSLDNPVARGKVLDAIIGNLNNNKTPLGYPEIINQIKDKTLEHFSWATEDYDWTTLEQSISANNCNTPMGLLHLQSGIQLGLAIEGTQDTDDLISLMTRVEGARKSRKLFSALIKTYRDEKNPFNDEEQERYEEERYEQEDLLLETSKENISKAIAATAANPQKFLELLRYYREASVGSPQKEVLTTYLTPDKVQPIVETLTSLNPPQPWKFIGYPTLKGMLSKLKNEGELLNYVNFLEQNYPEGSPAIASLMISLIAGYTHIDFYPADTKLPQIGKVDTSQHELNLLLELSKQNPDAIDKIKEKFIDNSDLGSWLFLIKRIGGNRALSGSFVPSLMLAIDGYNQEVGHFENYHIDYKAKEVLKRLTSKELKTAVAKHAALCALSELPEAFTQEEAEKFISRLNDSVNNISEQGDSAATNYVKESAITVTLNILGRIKGDNAYLLSIDDFNVDLSNEAKDEKIKSALKNRGLAESAFLFIKNSKGEIFYYAPNSGYTEQLDHIKLGALDLNAVQKTLNPGQFEKFRDLSPDVEFKLLDPDLQNNFEELLASYLSSSMACYSFLKKSLNKAFIQQDILEKIARGHVIEALEKNVDPALKEYIPQQEAQDKPGIKEALQVIAYADHISRTQKNSLDALVILTNEISNLSVKKDEQFEGLVTKARDIQRAAFENYLNNLTYSKQTEEEIMNLPYFQQNKAANNELLAVLEAAQTVLSDVTRLPSTKTEVLKSLARTAQACVQPTDQNNRKKLQEMGQQFKLKPDLKLLGKAILMLLSTVLAGIGFLVSAAVVVKQTRNDMQFFRALNKPNFNPEIEKEDETKKASQEDGEVPSIK</sequence>
<feature type="transmembrane region" description="Helical" evidence="2">
    <location>
        <begin position="1141"/>
        <end position="1163"/>
    </location>
</feature>
<dbReference type="EMBL" id="LNXY01000033">
    <property type="protein sequence ID" value="KTC84277.1"/>
    <property type="molecule type" value="Genomic_DNA"/>
</dbReference>
<dbReference type="PATRIC" id="fig|1212489.4.peg.3265"/>
<proteinExistence type="predicted"/>
<dbReference type="RefSeq" id="WP_058497348.1">
    <property type="nucleotide sequence ID" value="NZ_CAAAIU010000009.1"/>
</dbReference>
<keyword evidence="2" id="KW-1133">Transmembrane helix</keyword>
<comment type="caution">
    <text evidence="3">The sequence shown here is derived from an EMBL/GenBank/DDBJ whole genome shotgun (WGS) entry which is preliminary data.</text>
</comment>
<keyword evidence="2" id="KW-0472">Membrane</keyword>
<evidence type="ECO:0000256" key="2">
    <source>
        <dbReference type="SAM" id="Phobius"/>
    </source>
</evidence>